<dbReference type="InterPro" id="IPR037215">
    <property type="entry name" value="GUN4-like_sf"/>
</dbReference>
<dbReference type="Gene3D" id="1.10.10.1770">
    <property type="entry name" value="Gun4-like"/>
    <property type="match status" value="1"/>
</dbReference>
<dbReference type="AlphaFoldDB" id="D7FZN7"/>
<proteinExistence type="predicted"/>
<reference evidence="1 2" key="1">
    <citation type="journal article" date="2010" name="Nature">
        <title>The Ectocarpus genome and the independent evolution of multicellularity in brown algae.</title>
        <authorList>
            <person name="Cock J.M."/>
            <person name="Sterck L."/>
            <person name="Rouze P."/>
            <person name="Scornet D."/>
            <person name="Allen A.E."/>
            <person name="Amoutzias G."/>
            <person name="Anthouard V."/>
            <person name="Artiguenave F."/>
            <person name="Aury J.M."/>
            <person name="Badger J.H."/>
            <person name="Beszteri B."/>
            <person name="Billiau K."/>
            <person name="Bonnet E."/>
            <person name="Bothwell J.H."/>
            <person name="Bowler C."/>
            <person name="Boyen C."/>
            <person name="Brownlee C."/>
            <person name="Carrano C.J."/>
            <person name="Charrier B."/>
            <person name="Cho G.Y."/>
            <person name="Coelho S.M."/>
            <person name="Collen J."/>
            <person name="Corre E."/>
            <person name="Da Silva C."/>
            <person name="Delage L."/>
            <person name="Delaroque N."/>
            <person name="Dittami S.M."/>
            <person name="Doulbeau S."/>
            <person name="Elias M."/>
            <person name="Farnham G."/>
            <person name="Gachon C.M."/>
            <person name="Gschloessl B."/>
            <person name="Heesch S."/>
            <person name="Jabbari K."/>
            <person name="Jubin C."/>
            <person name="Kawai H."/>
            <person name="Kimura K."/>
            <person name="Kloareg B."/>
            <person name="Kupper F.C."/>
            <person name="Lang D."/>
            <person name="Le Bail A."/>
            <person name="Leblanc C."/>
            <person name="Lerouge P."/>
            <person name="Lohr M."/>
            <person name="Lopez P.J."/>
            <person name="Martens C."/>
            <person name="Maumus F."/>
            <person name="Michel G."/>
            <person name="Miranda-Saavedra D."/>
            <person name="Morales J."/>
            <person name="Moreau H."/>
            <person name="Motomura T."/>
            <person name="Nagasato C."/>
            <person name="Napoli C.A."/>
            <person name="Nelson D.R."/>
            <person name="Nyvall-Collen P."/>
            <person name="Peters A.F."/>
            <person name="Pommier C."/>
            <person name="Potin P."/>
            <person name="Poulain J."/>
            <person name="Quesneville H."/>
            <person name="Read B."/>
            <person name="Rensing S.A."/>
            <person name="Ritter A."/>
            <person name="Rousvoal S."/>
            <person name="Samanta M."/>
            <person name="Samson G."/>
            <person name="Schroeder D.C."/>
            <person name="Segurens B."/>
            <person name="Strittmatter M."/>
            <person name="Tonon T."/>
            <person name="Tregear J.W."/>
            <person name="Valentin K."/>
            <person name="von Dassow P."/>
            <person name="Yamagishi T."/>
            <person name="Van de Peer Y."/>
            <person name="Wincker P."/>
        </authorList>
    </citation>
    <scope>NUCLEOTIDE SEQUENCE [LARGE SCALE GENOMIC DNA]</scope>
    <source>
        <strain evidence="2">Ec32 / CCAP1310/4</strain>
    </source>
</reference>
<protein>
    <submittedName>
        <fullName evidence="1">Uncharacterized protein</fullName>
    </submittedName>
</protein>
<name>D7FZN7_ECTSI</name>
<accession>D7FZN7</accession>
<dbReference type="EMBL" id="FN648576">
    <property type="protein sequence ID" value="CBJ32844.1"/>
    <property type="molecule type" value="Genomic_DNA"/>
</dbReference>
<sequence>MIHAAVCRDSCTTISVADKTTVERKLRWFGANEFIYDVDRAPRGHLPLTSALRGTTLLKELMMHPVWETEWEWE</sequence>
<dbReference type="InParanoid" id="D7FZN7"/>
<dbReference type="PANTHER" id="PTHR34800:SF1">
    <property type="entry name" value="TETRAPYRROLE-BINDING PROTEIN, CHLOROPLASTIC"/>
    <property type="match status" value="1"/>
</dbReference>
<dbReference type="InterPro" id="IPR008629">
    <property type="entry name" value="GUN4-like"/>
</dbReference>
<dbReference type="Proteomes" id="UP000002630">
    <property type="component" value="Linkage Group LG06"/>
</dbReference>
<gene>
    <name evidence="1" type="ORF">Esi_0380_0006</name>
</gene>
<dbReference type="OrthoDB" id="4835at2759"/>
<evidence type="ECO:0000313" key="1">
    <source>
        <dbReference type="EMBL" id="CBJ32844.1"/>
    </source>
</evidence>
<dbReference type="SUPFAM" id="SSF140869">
    <property type="entry name" value="GUN4-like"/>
    <property type="match status" value="1"/>
</dbReference>
<dbReference type="STRING" id="2880.D7FZN7"/>
<keyword evidence="2" id="KW-1185">Reference proteome</keyword>
<dbReference type="EMBL" id="FN649731">
    <property type="protein sequence ID" value="CBJ32844.1"/>
    <property type="molecule type" value="Genomic_DNA"/>
</dbReference>
<dbReference type="GO" id="GO:0046906">
    <property type="term" value="F:tetrapyrrole binding"/>
    <property type="evidence" value="ECO:0007669"/>
    <property type="project" value="TreeGrafter"/>
</dbReference>
<organism evidence="1 2">
    <name type="scientific">Ectocarpus siliculosus</name>
    <name type="common">Brown alga</name>
    <name type="synonym">Conferva siliculosa</name>
    <dbReference type="NCBI Taxonomy" id="2880"/>
    <lineage>
        <taxon>Eukaryota</taxon>
        <taxon>Sar</taxon>
        <taxon>Stramenopiles</taxon>
        <taxon>Ochrophyta</taxon>
        <taxon>PX clade</taxon>
        <taxon>Phaeophyceae</taxon>
        <taxon>Ectocarpales</taxon>
        <taxon>Ectocarpaceae</taxon>
        <taxon>Ectocarpus</taxon>
    </lineage>
</organism>
<dbReference type="PANTHER" id="PTHR34800">
    <property type="entry name" value="TETRAPYRROLE-BINDING PROTEIN, CHLOROPLASTIC"/>
    <property type="match status" value="1"/>
</dbReference>
<evidence type="ECO:0000313" key="2">
    <source>
        <dbReference type="Proteomes" id="UP000002630"/>
    </source>
</evidence>